<keyword evidence="2" id="KW-1185">Reference proteome</keyword>
<protein>
    <submittedName>
        <fullName evidence="1">CRISPR-associated protein Cas5</fullName>
    </submittedName>
</protein>
<accession>A0A0D8IC16</accession>
<evidence type="ECO:0000313" key="1">
    <source>
        <dbReference type="EMBL" id="AKL95672.1"/>
    </source>
</evidence>
<dbReference type="InterPro" id="IPR013337">
    <property type="entry name" value="CRISPR-assoc_prot_Cas5_Tneap"/>
</dbReference>
<dbReference type="STRING" id="84022.CACET_c22260"/>
<name>A0A0D8IC16_9CLOT</name>
<gene>
    <name evidence="1" type="primary">cas52</name>
    <name evidence="1" type="ORF">CACET_c22260</name>
</gene>
<dbReference type="Gene3D" id="3.30.70.2660">
    <property type="match status" value="1"/>
</dbReference>
<dbReference type="KEGG" id="cace:CACET_c22260"/>
<dbReference type="Proteomes" id="UP000035704">
    <property type="component" value="Chromosome"/>
</dbReference>
<dbReference type="GO" id="GO:0043571">
    <property type="term" value="P:maintenance of CRISPR repeat elements"/>
    <property type="evidence" value="ECO:0007669"/>
    <property type="project" value="InterPro"/>
</dbReference>
<dbReference type="PATRIC" id="fig|84022.5.peg.481"/>
<dbReference type="Pfam" id="PF09704">
    <property type="entry name" value="Cas_Cas5d"/>
    <property type="match status" value="1"/>
</dbReference>
<sequence>MKAIRLKLYQEMTNYKKPTSFQLKETYPLPPYSTIIGMVHALCDYNEYKEMDVSVQGKYFSKVNDLFTRYEFKSGMTFDGARHQIKVEEFGISRGVATTELLVDVELLIHIMPHDQRLITELENALLYPREYPSLGRREDLVVIQEVKVVDILEKELEEDIELEENYTAYIPLKLIDSGAVILSGPDAGIRSRGTKYKLNKNYELVNYGTKKAPRVFRKWNKIDVLYTSNIIASEYETILIDEDENIVFAS</sequence>
<organism evidence="1 2">
    <name type="scientific">Clostridium aceticum</name>
    <dbReference type="NCBI Taxonomy" id="84022"/>
    <lineage>
        <taxon>Bacteria</taxon>
        <taxon>Bacillati</taxon>
        <taxon>Bacillota</taxon>
        <taxon>Clostridia</taxon>
        <taxon>Eubacteriales</taxon>
        <taxon>Clostridiaceae</taxon>
        <taxon>Clostridium</taxon>
    </lineage>
</organism>
<reference evidence="1 2" key="1">
    <citation type="submission" date="2014-10" db="EMBL/GenBank/DDBJ databases">
        <title>Genome sequence of Clostridium aceticum DSM 1496.</title>
        <authorList>
            <person name="Poehlein A."/>
            <person name="Schiel-Bengelsdorf B."/>
            <person name="Gottschalk G."/>
            <person name="Duerre P."/>
            <person name="Daniel R."/>
        </authorList>
    </citation>
    <scope>NUCLEOTIDE SEQUENCE [LARGE SCALE GENOMIC DNA]</scope>
    <source>
        <strain evidence="1 2">DSM 1496</strain>
    </source>
</reference>
<dbReference type="InterPro" id="IPR021124">
    <property type="entry name" value="CRISPR-assoc_prot_Cas5"/>
</dbReference>
<dbReference type="OrthoDB" id="9782505at2"/>
<evidence type="ECO:0000313" key="2">
    <source>
        <dbReference type="Proteomes" id="UP000035704"/>
    </source>
</evidence>
<dbReference type="InterPro" id="IPR013422">
    <property type="entry name" value="CRISPR-assoc_prot_Cas5_N"/>
</dbReference>
<dbReference type="RefSeq" id="WP_044825024.1">
    <property type="nucleotide sequence ID" value="NZ_CP009687.1"/>
</dbReference>
<dbReference type="NCBIfam" id="TIGR01895">
    <property type="entry name" value="cas_Cas5t"/>
    <property type="match status" value="1"/>
</dbReference>
<dbReference type="EMBL" id="CP009687">
    <property type="protein sequence ID" value="AKL95672.1"/>
    <property type="molecule type" value="Genomic_DNA"/>
</dbReference>
<dbReference type="NCBIfam" id="TIGR02593">
    <property type="entry name" value="CRISPR_cas5"/>
    <property type="match status" value="1"/>
</dbReference>
<dbReference type="AlphaFoldDB" id="A0A0D8IC16"/>
<proteinExistence type="predicted"/>